<keyword evidence="2" id="KW-1185">Reference proteome</keyword>
<evidence type="ECO:0000313" key="1">
    <source>
        <dbReference type="EMBL" id="SDD54907.1"/>
    </source>
</evidence>
<protein>
    <submittedName>
        <fullName evidence="1">Uncharacterized protein</fullName>
    </submittedName>
</protein>
<evidence type="ECO:0000313" key="2">
    <source>
        <dbReference type="Proteomes" id="UP000199501"/>
    </source>
</evidence>
<dbReference type="Proteomes" id="UP000199501">
    <property type="component" value="Unassembled WGS sequence"/>
</dbReference>
<gene>
    <name evidence="1" type="ORF">SAMN05216174_1131</name>
</gene>
<proteinExistence type="predicted"/>
<organism evidence="1 2">
    <name type="scientific">Actinokineospora iranica</name>
    <dbReference type="NCBI Taxonomy" id="1271860"/>
    <lineage>
        <taxon>Bacteria</taxon>
        <taxon>Bacillati</taxon>
        <taxon>Actinomycetota</taxon>
        <taxon>Actinomycetes</taxon>
        <taxon>Pseudonocardiales</taxon>
        <taxon>Pseudonocardiaceae</taxon>
        <taxon>Actinokineospora</taxon>
    </lineage>
</organism>
<dbReference type="EMBL" id="FMZZ01000013">
    <property type="protein sequence ID" value="SDD54907.1"/>
    <property type="molecule type" value="Genomic_DNA"/>
</dbReference>
<name>A0A1G6VPH2_9PSEU</name>
<dbReference type="AlphaFoldDB" id="A0A1G6VPH2"/>
<accession>A0A1G6VPH2</accession>
<sequence>MDDLGLLQRIADRLRLLGNAPASGTRETADIAEAHFDFFTITKAIEPNENQEDDG</sequence>
<reference evidence="2" key="1">
    <citation type="submission" date="2016-10" db="EMBL/GenBank/DDBJ databases">
        <authorList>
            <person name="Varghese N."/>
            <person name="Submissions S."/>
        </authorList>
    </citation>
    <scope>NUCLEOTIDE SEQUENCE [LARGE SCALE GENOMIC DNA]</scope>
    <source>
        <strain evidence="2">IBRC-M 10403</strain>
    </source>
</reference>
<dbReference type="RefSeq" id="WP_175482994.1">
    <property type="nucleotide sequence ID" value="NZ_FMZZ01000013.1"/>
</dbReference>